<organism evidence="1 2">
    <name type="scientific">Mucuna pruriens</name>
    <name type="common">Velvet bean</name>
    <name type="synonym">Dolichos pruriens</name>
    <dbReference type="NCBI Taxonomy" id="157652"/>
    <lineage>
        <taxon>Eukaryota</taxon>
        <taxon>Viridiplantae</taxon>
        <taxon>Streptophyta</taxon>
        <taxon>Embryophyta</taxon>
        <taxon>Tracheophyta</taxon>
        <taxon>Spermatophyta</taxon>
        <taxon>Magnoliopsida</taxon>
        <taxon>eudicotyledons</taxon>
        <taxon>Gunneridae</taxon>
        <taxon>Pentapetalae</taxon>
        <taxon>rosids</taxon>
        <taxon>fabids</taxon>
        <taxon>Fabales</taxon>
        <taxon>Fabaceae</taxon>
        <taxon>Papilionoideae</taxon>
        <taxon>50 kb inversion clade</taxon>
        <taxon>NPAAA clade</taxon>
        <taxon>indigoferoid/millettioid clade</taxon>
        <taxon>Phaseoleae</taxon>
        <taxon>Mucuna</taxon>
    </lineage>
</organism>
<accession>A0A371FPG9</accession>
<evidence type="ECO:0008006" key="3">
    <source>
        <dbReference type="Google" id="ProtNLM"/>
    </source>
</evidence>
<dbReference type="Proteomes" id="UP000257109">
    <property type="component" value="Unassembled WGS sequence"/>
</dbReference>
<comment type="caution">
    <text evidence="1">The sequence shown here is derived from an EMBL/GenBank/DDBJ whole genome shotgun (WGS) entry which is preliminary data.</text>
</comment>
<dbReference type="OrthoDB" id="1713237at2759"/>
<proteinExistence type="predicted"/>
<feature type="non-terminal residue" evidence="1">
    <location>
        <position position="1"/>
    </location>
</feature>
<name>A0A371FPG9_MUCPR</name>
<dbReference type="AlphaFoldDB" id="A0A371FPG9"/>
<evidence type="ECO:0000313" key="2">
    <source>
        <dbReference type="Proteomes" id="UP000257109"/>
    </source>
</evidence>
<gene>
    <name evidence="1" type="ORF">CR513_39229</name>
</gene>
<evidence type="ECO:0000313" key="1">
    <source>
        <dbReference type="EMBL" id="RDX80245.1"/>
    </source>
</evidence>
<sequence length="81" mass="9336">MENYLVQKYHILLVTQTTTVTSSNHAKILVLYEAKTCGLFSRKVYLTIIYEDNVACNTQLKEGYVKEDGMKHILSKKKIHS</sequence>
<reference evidence="1" key="1">
    <citation type="submission" date="2018-05" db="EMBL/GenBank/DDBJ databases">
        <title>Draft genome of Mucuna pruriens seed.</title>
        <authorList>
            <person name="Nnadi N.E."/>
            <person name="Vos R."/>
            <person name="Hasami M.H."/>
            <person name="Devisetty U.K."/>
            <person name="Aguiy J.C."/>
        </authorList>
    </citation>
    <scope>NUCLEOTIDE SEQUENCE [LARGE SCALE GENOMIC DNA]</scope>
    <source>
        <strain evidence="1">JCA_2017</strain>
    </source>
</reference>
<keyword evidence="2" id="KW-1185">Reference proteome</keyword>
<dbReference type="EMBL" id="QJKJ01008281">
    <property type="protein sequence ID" value="RDX80245.1"/>
    <property type="molecule type" value="Genomic_DNA"/>
</dbReference>
<protein>
    <recommendedName>
        <fullName evidence="3">Copia protein</fullName>
    </recommendedName>
</protein>